<name>U2MJK5_9BACT</name>
<dbReference type="GO" id="GO:0003677">
    <property type="term" value="F:DNA binding"/>
    <property type="evidence" value="ECO:0007669"/>
    <property type="project" value="InterPro"/>
</dbReference>
<dbReference type="PATRIC" id="fig|1081904.3.peg.1891"/>
<feature type="domain" description="Arc-like DNA binding" evidence="1">
    <location>
        <begin position="7"/>
        <end position="52"/>
    </location>
</feature>
<dbReference type="InterPro" id="IPR010985">
    <property type="entry name" value="Ribbon_hlx_hlx"/>
</dbReference>
<sequence>MSKKESKIKSFVLRVDADTMNAIEKWAADEFRSINGQLQWIISEALHKGGRLPRKRKTTEEN</sequence>
<gene>
    <name evidence="2" type="ORF">HMPREF1218_1801</name>
</gene>
<proteinExistence type="predicted"/>
<accession>U2MJK5</accession>
<comment type="caution">
    <text evidence="2">The sequence shown here is derived from an EMBL/GenBank/DDBJ whole genome shotgun (WGS) entry which is preliminary data.</text>
</comment>
<dbReference type="InterPro" id="IPR013321">
    <property type="entry name" value="Arc_rbn_hlx_hlx"/>
</dbReference>
<dbReference type="EMBL" id="AWET01000042">
    <property type="protein sequence ID" value="ERJ99438.1"/>
    <property type="molecule type" value="Genomic_DNA"/>
</dbReference>
<keyword evidence="3" id="KW-1185">Reference proteome</keyword>
<protein>
    <submittedName>
        <fullName evidence="2">Arc-like DNA binding domain protein</fullName>
    </submittedName>
</protein>
<organism evidence="2 3">
    <name type="scientific">Hoylesella pleuritidis F0068</name>
    <dbReference type="NCBI Taxonomy" id="1081904"/>
    <lineage>
        <taxon>Bacteria</taxon>
        <taxon>Pseudomonadati</taxon>
        <taxon>Bacteroidota</taxon>
        <taxon>Bacteroidia</taxon>
        <taxon>Bacteroidales</taxon>
        <taxon>Prevotellaceae</taxon>
        <taxon>Hoylesella</taxon>
    </lineage>
</organism>
<evidence type="ECO:0000313" key="3">
    <source>
        <dbReference type="Proteomes" id="UP000016600"/>
    </source>
</evidence>
<dbReference type="RefSeq" id="WP_021584431.1">
    <property type="nucleotide sequence ID" value="NZ_AWET01000042.1"/>
</dbReference>
<dbReference type="Proteomes" id="UP000016600">
    <property type="component" value="Unassembled WGS sequence"/>
</dbReference>
<evidence type="ECO:0000259" key="1">
    <source>
        <dbReference type="Pfam" id="PF03869"/>
    </source>
</evidence>
<dbReference type="Gene3D" id="1.10.1220.10">
    <property type="entry name" value="Met repressor-like"/>
    <property type="match status" value="1"/>
</dbReference>
<dbReference type="Pfam" id="PF03869">
    <property type="entry name" value="Arc"/>
    <property type="match status" value="1"/>
</dbReference>
<evidence type="ECO:0000313" key="2">
    <source>
        <dbReference type="EMBL" id="ERJ99438.1"/>
    </source>
</evidence>
<dbReference type="SUPFAM" id="SSF47598">
    <property type="entry name" value="Ribbon-helix-helix"/>
    <property type="match status" value="1"/>
</dbReference>
<dbReference type="AlphaFoldDB" id="U2MJK5"/>
<dbReference type="GO" id="GO:0006355">
    <property type="term" value="P:regulation of DNA-templated transcription"/>
    <property type="evidence" value="ECO:0007669"/>
    <property type="project" value="InterPro"/>
</dbReference>
<dbReference type="InterPro" id="IPR005569">
    <property type="entry name" value="Arc_DNA-bd_dom"/>
</dbReference>
<reference evidence="2 3" key="1">
    <citation type="submission" date="2013-08" db="EMBL/GenBank/DDBJ databases">
        <authorList>
            <person name="Durkin A.S."/>
            <person name="Haft D.R."/>
            <person name="McCorrison J."/>
            <person name="Torralba M."/>
            <person name="Gillis M."/>
            <person name="Haft D.H."/>
            <person name="Methe B."/>
            <person name="Sutton G."/>
            <person name="Nelson K.E."/>
        </authorList>
    </citation>
    <scope>NUCLEOTIDE SEQUENCE [LARGE SCALE GENOMIC DNA]</scope>
    <source>
        <strain evidence="2 3">F0068</strain>
    </source>
</reference>